<dbReference type="EMBL" id="JAQYXP010000009">
    <property type="protein sequence ID" value="MEN3238932.1"/>
    <property type="molecule type" value="Genomic_DNA"/>
</dbReference>
<protein>
    <submittedName>
        <fullName evidence="3">DUF1778 domain-containing protein</fullName>
    </submittedName>
</protein>
<dbReference type="PANTHER" id="PTHR35401">
    <property type="entry name" value="COPG FAMILY HELIX-TURN-HELIX PROTEIN-RELATED-RELATED"/>
    <property type="match status" value="1"/>
</dbReference>
<dbReference type="InterPro" id="IPR014795">
    <property type="entry name" value="TacA_1-like"/>
</dbReference>
<evidence type="ECO:0000313" key="4">
    <source>
        <dbReference type="Proteomes" id="UP001407347"/>
    </source>
</evidence>
<comment type="similarity">
    <text evidence="2">Belongs to the TacA antitoxin family.</text>
</comment>
<dbReference type="Pfam" id="PF08681">
    <property type="entry name" value="TacA1"/>
    <property type="match status" value="1"/>
</dbReference>
<evidence type="ECO:0000256" key="2">
    <source>
        <dbReference type="ARBA" id="ARBA00049988"/>
    </source>
</evidence>
<dbReference type="RefSeq" id="WP_346013880.1">
    <property type="nucleotide sequence ID" value="NZ_JAQYXP010000009.1"/>
</dbReference>
<organism evidence="3 4">
    <name type="scientific">Methylobacterium ajmalii</name>
    <dbReference type="NCBI Taxonomy" id="2738439"/>
    <lineage>
        <taxon>Bacteria</taxon>
        <taxon>Pseudomonadati</taxon>
        <taxon>Pseudomonadota</taxon>
        <taxon>Alphaproteobacteria</taxon>
        <taxon>Hyphomicrobiales</taxon>
        <taxon>Methylobacteriaceae</taxon>
        <taxon>Methylobacterium</taxon>
    </lineage>
</organism>
<name>A0ABV0A740_9HYPH</name>
<evidence type="ECO:0000256" key="1">
    <source>
        <dbReference type="ARBA" id="ARBA00022649"/>
    </source>
</evidence>
<evidence type="ECO:0000313" key="3">
    <source>
        <dbReference type="EMBL" id="MEN3238932.1"/>
    </source>
</evidence>
<proteinExistence type="inferred from homology"/>
<keyword evidence="1" id="KW-1277">Toxin-antitoxin system</keyword>
<keyword evidence="4" id="KW-1185">Reference proteome</keyword>
<dbReference type="Proteomes" id="UP001407347">
    <property type="component" value="Unassembled WGS sequence"/>
</dbReference>
<sequence>MLAFCDDVCAPAPRSERMEQRTTIEAKTLIERAARALGVNASEFITVSATRAARDTLQSYERTALQPEAHKAFMAAFDATEPTPALLDLMSLHVEVTQAA</sequence>
<dbReference type="Gene3D" id="1.20.5.780">
    <property type="entry name" value="Single helix bin"/>
    <property type="match status" value="1"/>
</dbReference>
<accession>A0ABV0A740</accession>
<gene>
    <name evidence="3" type="ORF">PUR29_36465</name>
</gene>
<dbReference type="InterPro" id="IPR010985">
    <property type="entry name" value="Ribbon_hlx_hlx"/>
</dbReference>
<comment type="caution">
    <text evidence="3">The sequence shown here is derived from an EMBL/GenBank/DDBJ whole genome shotgun (WGS) entry which is preliminary data.</text>
</comment>
<dbReference type="SUPFAM" id="SSF47598">
    <property type="entry name" value="Ribbon-helix-helix"/>
    <property type="match status" value="1"/>
</dbReference>
<reference evidence="3 4" key="1">
    <citation type="journal article" date="2023" name="PLoS ONE">
        <title>Complete genome assembly of Hawai'i environmental nontuberculous mycobacteria reveals unexpected co-isolation with methylobacteria.</title>
        <authorList>
            <person name="Hendrix J."/>
            <person name="Epperson L.E."/>
            <person name="Tong E.I."/>
            <person name="Chan Y.L."/>
            <person name="Hasan N.A."/>
            <person name="Dawrs S.N."/>
            <person name="Norton G.J."/>
            <person name="Virdi R."/>
            <person name="Crooks J.L."/>
            <person name="Chan E.D."/>
            <person name="Honda J.R."/>
            <person name="Strong M."/>
        </authorList>
    </citation>
    <scope>NUCLEOTIDE SEQUENCE [LARGE SCALE GENOMIC DNA]</scope>
    <source>
        <strain evidence="3 4">NJH_HI04-1</strain>
    </source>
</reference>